<evidence type="ECO:0000313" key="1">
    <source>
        <dbReference type="EMBL" id="KKK87050.1"/>
    </source>
</evidence>
<feature type="non-terminal residue" evidence="1">
    <location>
        <position position="149"/>
    </location>
</feature>
<dbReference type="EMBL" id="LAZR01050577">
    <property type="protein sequence ID" value="KKK87050.1"/>
    <property type="molecule type" value="Genomic_DNA"/>
</dbReference>
<gene>
    <name evidence="1" type="ORF">LCGC14_2757110</name>
</gene>
<reference evidence="1" key="1">
    <citation type="journal article" date="2015" name="Nature">
        <title>Complex archaea that bridge the gap between prokaryotes and eukaryotes.</title>
        <authorList>
            <person name="Spang A."/>
            <person name="Saw J.H."/>
            <person name="Jorgensen S.L."/>
            <person name="Zaremba-Niedzwiedzka K."/>
            <person name="Martijn J."/>
            <person name="Lind A.E."/>
            <person name="van Eijk R."/>
            <person name="Schleper C."/>
            <person name="Guy L."/>
            <person name="Ettema T.J."/>
        </authorList>
    </citation>
    <scope>NUCLEOTIDE SEQUENCE</scope>
</reference>
<organism evidence="1">
    <name type="scientific">marine sediment metagenome</name>
    <dbReference type="NCBI Taxonomy" id="412755"/>
    <lineage>
        <taxon>unclassified sequences</taxon>
        <taxon>metagenomes</taxon>
        <taxon>ecological metagenomes</taxon>
    </lineage>
</organism>
<comment type="caution">
    <text evidence="1">The sequence shown here is derived from an EMBL/GenBank/DDBJ whole genome shotgun (WGS) entry which is preliminary data.</text>
</comment>
<name>A0A0F8ZLY8_9ZZZZ</name>
<dbReference type="InterPro" id="IPR044925">
    <property type="entry name" value="His-Me_finger_sf"/>
</dbReference>
<dbReference type="AlphaFoldDB" id="A0A0F8ZLY8"/>
<dbReference type="Gene3D" id="3.90.75.20">
    <property type="match status" value="1"/>
</dbReference>
<accession>A0A0F8ZLY8</accession>
<evidence type="ECO:0008006" key="2">
    <source>
        <dbReference type="Google" id="ProtNLM"/>
    </source>
</evidence>
<protein>
    <recommendedName>
        <fullName evidence="2">HNH nuclease domain-containing protein</fullName>
    </recommendedName>
</protein>
<proteinExistence type="predicted"/>
<sequence>MPQLGDVKTGKELGYRNHWSQFLWCACRDCGREAWVVLIKGSPKNDRCSKCAGKAKRGKLNPMWKRERWVGKDGYVWVRLYPEDFYGSMASKSNSVLEHRLVMAKHLGRPLHTWEMVHHKGIRHIGIENRSDNLSDNLKLTMKGSHSRE</sequence>
<dbReference type="SUPFAM" id="SSF54060">
    <property type="entry name" value="His-Me finger endonucleases"/>
    <property type="match status" value="1"/>
</dbReference>